<sequence>MHIEFTHTRTPEYFRRQFARGADMIVGPVRMVGVIVAFAALFIALAGEFAPKALFTGGALLALAAALFGFAFWRWKRAVTVPESWLNPRTWVLTTTSFTSSTENSSAEVDWSAFGSVQVTEQAYLLVTRQAKIYDIPREPLTAEQDAELRAFLHDLAPAAG</sequence>
<dbReference type="eggNOG" id="ENOG503147K">
    <property type="taxonomic scope" value="Bacteria"/>
</dbReference>
<keyword evidence="4" id="KW-1185">Reference proteome</keyword>
<dbReference type="OrthoDB" id="3298177at2"/>
<organism evidence="3 4">
    <name type="scientific">Actinoplanes utahensis</name>
    <dbReference type="NCBI Taxonomy" id="1869"/>
    <lineage>
        <taxon>Bacteria</taxon>
        <taxon>Bacillati</taxon>
        <taxon>Actinomycetota</taxon>
        <taxon>Actinomycetes</taxon>
        <taxon>Micromonosporales</taxon>
        <taxon>Micromonosporaceae</taxon>
        <taxon>Actinoplanes</taxon>
    </lineage>
</organism>
<dbReference type="Pfam" id="PF14317">
    <property type="entry name" value="YcxB"/>
    <property type="match status" value="1"/>
</dbReference>
<keyword evidence="1" id="KW-0812">Transmembrane</keyword>
<dbReference type="AlphaFoldDB" id="A0A0A6UQF1"/>
<dbReference type="InterPro" id="IPR025588">
    <property type="entry name" value="YcxB-like_C"/>
</dbReference>
<gene>
    <name evidence="3" type="ORF">MB27_05800</name>
</gene>
<name>A0A0A6UQF1_ACTUT</name>
<keyword evidence="1" id="KW-1133">Transmembrane helix</keyword>
<feature type="transmembrane region" description="Helical" evidence="1">
    <location>
        <begin position="25"/>
        <end position="47"/>
    </location>
</feature>
<feature type="transmembrane region" description="Helical" evidence="1">
    <location>
        <begin position="53"/>
        <end position="73"/>
    </location>
</feature>
<evidence type="ECO:0000313" key="3">
    <source>
        <dbReference type="EMBL" id="KHD78345.1"/>
    </source>
</evidence>
<evidence type="ECO:0000313" key="4">
    <source>
        <dbReference type="Proteomes" id="UP000054537"/>
    </source>
</evidence>
<dbReference type="Proteomes" id="UP000054537">
    <property type="component" value="Unassembled WGS sequence"/>
</dbReference>
<dbReference type="RefSeq" id="WP_043523027.1">
    <property type="nucleotide sequence ID" value="NZ_BAABKU010000002.1"/>
</dbReference>
<accession>A0A0A6UQF1</accession>
<proteinExistence type="predicted"/>
<comment type="caution">
    <text evidence="3">The sequence shown here is derived from an EMBL/GenBank/DDBJ whole genome shotgun (WGS) entry which is preliminary data.</text>
</comment>
<evidence type="ECO:0000259" key="2">
    <source>
        <dbReference type="Pfam" id="PF14317"/>
    </source>
</evidence>
<dbReference type="EMBL" id="JRTT01000005">
    <property type="protein sequence ID" value="KHD78345.1"/>
    <property type="molecule type" value="Genomic_DNA"/>
</dbReference>
<protein>
    <recommendedName>
        <fullName evidence="2">YcxB-like C-terminal domain-containing protein</fullName>
    </recommendedName>
</protein>
<reference evidence="3 4" key="1">
    <citation type="submission" date="2014-10" db="EMBL/GenBank/DDBJ databases">
        <title>Draft genome sequence of Actinoplanes utahensis NRRL 12052.</title>
        <authorList>
            <person name="Velasco-Bucheli B."/>
            <person name="del Cerro C."/>
            <person name="Hormigo D."/>
            <person name="Garcia J.L."/>
            <person name="Acebal C."/>
            <person name="Arroyo M."/>
            <person name="de la Mata I."/>
        </authorList>
    </citation>
    <scope>NUCLEOTIDE SEQUENCE [LARGE SCALE GENOMIC DNA]</scope>
    <source>
        <strain evidence="3 4">NRRL 12052</strain>
    </source>
</reference>
<keyword evidence="1" id="KW-0472">Membrane</keyword>
<evidence type="ECO:0000256" key="1">
    <source>
        <dbReference type="SAM" id="Phobius"/>
    </source>
</evidence>
<feature type="domain" description="YcxB-like C-terminal" evidence="2">
    <location>
        <begin position="97"/>
        <end position="153"/>
    </location>
</feature>